<name>A0A1X6NDM4_9APHY</name>
<dbReference type="AlphaFoldDB" id="A0A1X6NDM4"/>
<dbReference type="EMBL" id="KZ110592">
    <property type="protein sequence ID" value="OSX66747.1"/>
    <property type="molecule type" value="Genomic_DNA"/>
</dbReference>
<evidence type="ECO:0000313" key="3">
    <source>
        <dbReference type="Proteomes" id="UP000194127"/>
    </source>
</evidence>
<feature type="region of interest" description="Disordered" evidence="1">
    <location>
        <begin position="61"/>
        <end position="108"/>
    </location>
</feature>
<evidence type="ECO:0000313" key="2">
    <source>
        <dbReference type="EMBL" id="OSX66747.1"/>
    </source>
</evidence>
<dbReference type="RefSeq" id="XP_024343541.1">
    <property type="nucleotide sequence ID" value="XM_024480392.1"/>
</dbReference>
<proteinExistence type="predicted"/>
<accession>A0A1X6NDM4</accession>
<protein>
    <submittedName>
        <fullName evidence="2">Uncharacterized protein</fullName>
    </submittedName>
</protein>
<evidence type="ECO:0000256" key="1">
    <source>
        <dbReference type="SAM" id="MobiDB-lite"/>
    </source>
</evidence>
<sequence length="108" mass="11500">MAGDTLACSETVSTGRSVVALCGACNGHTNVGRRRAQPHDVSVRIAARMHPSPRCAATLPTRRATRGSLACPPHAPLTSRRRTHTSPPVTLPRHRTPAVSVIAREHAE</sequence>
<gene>
    <name evidence="2" type="ORF">POSPLADRAFT_1053363</name>
</gene>
<dbReference type="GeneID" id="36325342"/>
<reference evidence="2 3" key="1">
    <citation type="submission" date="2017-04" db="EMBL/GenBank/DDBJ databases">
        <title>Genome Sequence of the Model Brown-Rot Fungus Postia placenta SB12.</title>
        <authorList>
            <consortium name="DOE Joint Genome Institute"/>
            <person name="Gaskell J."/>
            <person name="Kersten P."/>
            <person name="Larrondo L.F."/>
            <person name="Canessa P."/>
            <person name="Martinez D."/>
            <person name="Hibbett D."/>
            <person name="Schmoll M."/>
            <person name="Kubicek C.P."/>
            <person name="Martinez A.T."/>
            <person name="Yadav J."/>
            <person name="Master E."/>
            <person name="Magnuson J.K."/>
            <person name="James T."/>
            <person name="Yaver D."/>
            <person name="Berka R."/>
            <person name="Labutti K."/>
            <person name="Lipzen A."/>
            <person name="Aerts A."/>
            <person name="Barry K."/>
            <person name="Henrissat B."/>
            <person name="Blanchette R."/>
            <person name="Grigoriev I."/>
            <person name="Cullen D."/>
        </authorList>
    </citation>
    <scope>NUCLEOTIDE SEQUENCE [LARGE SCALE GENOMIC DNA]</scope>
    <source>
        <strain evidence="2 3">MAD-698-R-SB12</strain>
    </source>
</reference>
<dbReference type="Proteomes" id="UP000194127">
    <property type="component" value="Unassembled WGS sequence"/>
</dbReference>
<organism evidence="2 3">
    <name type="scientific">Postia placenta MAD-698-R-SB12</name>
    <dbReference type="NCBI Taxonomy" id="670580"/>
    <lineage>
        <taxon>Eukaryota</taxon>
        <taxon>Fungi</taxon>
        <taxon>Dikarya</taxon>
        <taxon>Basidiomycota</taxon>
        <taxon>Agaricomycotina</taxon>
        <taxon>Agaricomycetes</taxon>
        <taxon>Polyporales</taxon>
        <taxon>Adustoporiaceae</taxon>
        <taxon>Rhodonia</taxon>
    </lineage>
</organism>
<keyword evidence="3" id="KW-1185">Reference proteome</keyword>